<feature type="domain" description="LysM" evidence="3">
    <location>
        <begin position="574"/>
        <end position="618"/>
    </location>
</feature>
<accession>A0A921AUN1</accession>
<dbReference type="Proteomes" id="UP000698963">
    <property type="component" value="Unassembled WGS sequence"/>
</dbReference>
<feature type="domain" description="LysM" evidence="3">
    <location>
        <begin position="341"/>
        <end position="390"/>
    </location>
</feature>
<dbReference type="InterPro" id="IPR023346">
    <property type="entry name" value="Lysozyme-like_dom_sf"/>
</dbReference>
<evidence type="ECO:0000313" key="4">
    <source>
        <dbReference type="EMBL" id="HJD96164.1"/>
    </source>
</evidence>
<dbReference type="PROSITE" id="PS51782">
    <property type="entry name" value="LYSM"/>
    <property type="match status" value="4"/>
</dbReference>
<evidence type="ECO:0000259" key="3">
    <source>
        <dbReference type="PROSITE" id="PS51782"/>
    </source>
</evidence>
<reference evidence="4" key="2">
    <citation type="submission" date="2021-09" db="EMBL/GenBank/DDBJ databases">
        <authorList>
            <person name="Gilroy R."/>
        </authorList>
    </citation>
    <scope>NUCLEOTIDE SEQUENCE</scope>
    <source>
        <strain evidence="4">ChiGjej2B2-19336</strain>
    </source>
</reference>
<feature type="chain" id="PRO_5037320487" evidence="2">
    <location>
        <begin position="25"/>
        <end position="622"/>
    </location>
</feature>
<evidence type="ECO:0000313" key="5">
    <source>
        <dbReference type="Proteomes" id="UP000698963"/>
    </source>
</evidence>
<dbReference type="InterPro" id="IPR000189">
    <property type="entry name" value="Transglyc_AS"/>
</dbReference>
<evidence type="ECO:0000256" key="2">
    <source>
        <dbReference type="SAM" id="SignalP"/>
    </source>
</evidence>
<dbReference type="InterPro" id="IPR018392">
    <property type="entry name" value="LysM"/>
</dbReference>
<name>A0A921AUN1_9BACT</name>
<feature type="domain" description="LysM" evidence="3">
    <location>
        <begin position="496"/>
        <end position="541"/>
    </location>
</feature>
<proteinExistence type="inferred from homology"/>
<dbReference type="InterPro" id="IPR036779">
    <property type="entry name" value="LysM_dom_sf"/>
</dbReference>
<dbReference type="GO" id="GO:0000270">
    <property type="term" value="P:peptidoglycan metabolic process"/>
    <property type="evidence" value="ECO:0007669"/>
    <property type="project" value="InterPro"/>
</dbReference>
<dbReference type="RefSeq" id="WP_304120301.1">
    <property type="nucleotide sequence ID" value="NZ_DYZA01000016.1"/>
</dbReference>
<dbReference type="SUPFAM" id="SSF53955">
    <property type="entry name" value="Lysozyme-like"/>
    <property type="match status" value="1"/>
</dbReference>
<comment type="caution">
    <text evidence="4">The sequence shown here is derived from an EMBL/GenBank/DDBJ whole genome shotgun (WGS) entry which is preliminary data.</text>
</comment>
<keyword evidence="2" id="KW-0732">Signal</keyword>
<protein>
    <submittedName>
        <fullName evidence="4">LysM peptidoglycan-binding domain-containing protein</fullName>
    </submittedName>
</protein>
<dbReference type="SMART" id="SM00257">
    <property type="entry name" value="LysM"/>
    <property type="match status" value="4"/>
</dbReference>
<dbReference type="Pfam" id="PF01476">
    <property type="entry name" value="LysM"/>
    <property type="match status" value="4"/>
</dbReference>
<dbReference type="CDD" id="cd00118">
    <property type="entry name" value="LysM"/>
    <property type="match status" value="4"/>
</dbReference>
<reference evidence="4" key="1">
    <citation type="journal article" date="2021" name="PeerJ">
        <title>Extensive microbial diversity within the chicken gut microbiome revealed by metagenomics and culture.</title>
        <authorList>
            <person name="Gilroy R."/>
            <person name="Ravi A."/>
            <person name="Getino M."/>
            <person name="Pursley I."/>
            <person name="Horton D.L."/>
            <person name="Alikhan N.F."/>
            <person name="Baker D."/>
            <person name="Gharbi K."/>
            <person name="Hall N."/>
            <person name="Watson M."/>
            <person name="Adriaenssens E.M."/>
            <person name="Foster-Nyarko E."/>
            <person name="Jarju S."/>
            <person name="Secka A."/>
            <person name="Antonio M."/>
            <person name="Oren A."/>
            <person name="Chaudhuri R.R."/>
            <person name="La Ragione R."/>
            <person name="Hildebrand F."/>
            <person name="Pallen M.J."/>
        </authorList>
    </citation>
    <scope>NUCLEOTIDE SEQUENCE</scope>
    <source>
        <strain evidence="4">ChiGjej2B2-19336</strain>
    </source>
</reference>
<dbReference type="PANTHER" id="PTHR33734:SF22">
    <property type="entry name" value="MEMBRANE-BOUND LYTIC MUREIN TRANSGLYCOSYLASE D"/>
    <property type="match status" value="1"/>
</dbReference>
<dbReference type="GO" id="GO:0016020">
    <property type="term" value="C:membrane"/>
    <property type="evidence" value="ECO:0007669"/>
    <property type="project" value="InterPro"/>
</dbReference>
<dbReference type="CDD" id="cd16894">
    <property type="entry name" value="MltD-like"/>
    <property type="match status" value="1"/>
</dbReference>
<dbReference type="InterPro" id="IPR008258">
    <property type="entry name" value="Transglycosylase_SLT_dom_1"/>
</dbReference>
<feature type="signal peptide" evidence="2">
    <location>
        <begin position="1"/>
        <end position="24"/>
    </location>
</feature>
<sequence length="622" mass="68041">MNIGKWCRLPLMGMAALVILSGCANQQKVESPELLSAEAREEAIDLGSLSSLTPAEKKAYASTAKLDRNLSPVMERQVRYHFLKYSRERRGTMENFLRNSIPYLNYTKSVFRSRGLPEDLAYLAYLESGYNPVAVSRSNAVGMWQFISSTGKAYGLRQDWWMDERRDPYRSTEAAASYLARLYDIFHDWQLAVASYNGGEGKIGRAKEAAGADKLHEIIQKNDRLDYNLQLREETMLYVPRFLAISKIMRNADTLGLQPAAPDADHPVLVPVAKLTAKPATDLVELSRRLNMDWKEFLAYNPHVLRSISPAGRSCSIYVPKNKESQARALLAGRLSGAGWRYYTVAKGDSLARVSSRTGIPASVIKQLNPGKLKRGQRLRLPSGGKNLPAVQPSAPVRDTAIASASSRRSPAKSDYVKSALAELRGKSALPATYKVQSGDTLSAIARKYDMELGDLYAANGGADKLGTLRVGQVIRLSAPAAAKAVPAKRVVSRMASHTVKSGETAYAISRKYGITFQELCEANGGADRLDSLSPGQKLNIPSGKGTAVAAAPDRAQSGKKAPAKAARKSTVAENYCVQNGETLWSISRKFNMKPMELLALNGMDQSTRVKVGDTVKVIRHP</sequence>
<gene>
    <name evidence="4" type="ORF">K8W16_00755</name>
</gene>
<organism evidence="4 5">
    <name type="scientific">Mailhella massiliensis</name>
    <dbReference type="NCBI Taxonomy" id="1903261"/>
    <lineage>
        <taxon>Bacteria</taxon>
        <taxon>Pseudomonadati</taxon>
        <taxon>Thermodesulfobacteriota</taxon>
        <taxon>Desulfovibrionia</taxon>
        <taxon>Desulfovibrionales</taxon>
        <taxon>Desulfovibrionaceae</taxon>
        <taxon>Mailhella</taxon>
    </lineage>
</organism>
<dbReference type="EMBL" id="DYZA01000016">
    <property type="protein sequence ID" value="HJD96164.1"/>
    <property type="molecule type" value="Genomic_DNA"/>
</dbReference>
<dbReference type="GO" id="GO:0008933">
    <property type="term" value="F:peptidoglycan lytic transglycosylase activity"/>
    <property type="evidence" value="ECO:0007669"/>
    <property type="project" value="InterPro"/>
</dbReference>
<comment type="similarity">
    <text evidence="1">Belongs to the transglycosylase Slt family.</text>
</comment>
<dbReference type="SUPFAM" id="SSF54106">
    <property type="entry name" value="LysM domain"/>
    <property type="match status" value="4"/>
</dbReference>
<dbReference type="PROSITE" id="PS00922">
    <property type="entry name" value="TRANSGLYCOSYLASE"/>
    <property type="match status" value="1"/>
</dbReference>
<dbReference type="PROSITE" id="PS51257">
    <property type="entry name" value="PROKAR_LIPOPROTEIN"/>
    <property type="match status" value="1"/>
</dbReference>
<dbReference type="Gene3D" id="3.10.350.10">
    <property type="entry name" value="LysM domain"/>
    <property type="match status" value="4"/>
</dbReference>
<dbReference type="Pfam" id="PF01464">
    <property type="entry name" value="SLT"/>
    <property type="match status" value="1"/>
</dbReference>
<feature type="domain" description="LysM" evidence="3">
    <location>
        <begin position="432"/>
        <end position="477"/>
    </location>
</feature>
<dbReference type="PANTHER" id="PTHR33734">
    <property type="entry name" value="LYSM DOMAIN-CONTAINING GPI-ANCHORED PROTEIN 2"/>
    <property type="match status" value="1"/>
</dbReference>
<dbReference type="Gene3D" id="1.10.530.10">
    <property type="match status" value="1"/>
</dbReference>
<evidence type="ECO:0000256" key="1">
    <source>
        <dbReference type="ARBA" id="ARBA00007734"/>
    </source>
</evidence>
<dbReference type="AlphaFoldDB" id="A0A921AUN1"/>